<proteinExistence type="predicted"/>
<protein>
    <recommendedName>
        <fullName evidence="1">RNase H type-1 domain-containing protein</fullName>
    </recommendedName>
</protein>
<dbReference type="PANTHER" id="PTHR47723:SF19">
    <property type="entry name" value="POLYNUCLEOTIDYL TRANSFERASE, RIBONUCLEASE H-LIKE SUPERFAMILY PROTEIN"/>
    <property type="match status" value="1"/>
</dbReference>
<dbReference type="RefSeq" id="XP_016463953.1">
    <property type="nucleotide sequence ID" value="XM_016608467.1"/>
</dbReference>
<accession>A0A1S3ZHP5</accession>
<feature type="domain" description="RNase H type-1" evidence="1">
    <location>
        <begin position="34"/>
        <end position="149"/>
    </location>
</feature>
<sequence>MEYFRLVHNHHKKVSYQNKTIQWQPPPNGFFKLNTDHAYDENSKAGGGGGLIRNHNGDWITGYTIYNYTHSSTHMEILAFYNGLRLALNHKLAPLIVEINSQVLSQLLSSNNLAFSHMLMDCRNLLEKLGSPQVGHIFREANAVADKLACYGKGRDP</sequence>
<dbReference type="AlphaFoldDB" id="A0A1S3ZHP5"/>
<dbReference type="PANTHER" id="PTHR47723">
    <property type="entry name" value="OS05G0353850 PROTEIN"/>
    <property type="match status" value="1"/>
</dbReference>
<dbReference type="KEGG" id="nta:107786950"/>
<dbReference type="InterPro" id="IPR053151">
    <property type="entry name" value="RNase_H-like"/>
</dbReference>
<dbReference type="CDD" id="cd06222">
    <property type="entry name" value="RNase_H_like"/>
    <property type="match status" value="1"/>
</dbReference>
<dbReference type="InterPro" id="IPR044730">
    <property type="entry name" value="RNase_H-like_dom_plant"/>
</dbReference>
<dbReference type="OrthoDB" id="1270183at2759"/>
<dbReference type="SUPFAM" id="SSF53098">
    <property type="entry name" value="Ribonuclease H-like"/>
    <property type="match status" value="1"/>
</dbReference>
<dbReference type="InterPro" id="IPR002156">
    <property type="entry name" value="RNaseH_domain"/>
</dbReference>
<dbReference type="OMA" id="MASICCQ"/>
<dbReference type="InterPro" id="IPR012337">
    <property type="entry name" value="RNaseH-like_sf"/>
</dbReference>
<dbReference type="PaxDb" id="4097-A0A1S3ZHP5"/>
<organism evidence="2">
    <name type="scientific">Nicotiana tabacum</name>
    <name type="common">Common tobacco</name>
    <dbReference type="NCBI Taxonomy" id="4097"/>
    <lineage>
        <taxon>Eukaryota</taxon>
        <taxon>Viridiplantae</taxon>
        <taxon>Streptophyta</taxon>
        <taxon>Embryophyta</taxon>
        <taxon>Tracheophyta</taxon>
        <taxon>Spermatophyta</taxon>
        <taxon>Magnoliopsida</taxon>
        <taxon>eudicotyledons</taxon>
        <taxon>Gunneridae</taxon>
        <taxon>Pentapetalae</taxon>
        <taxon>asterids</taxon>
        <taxon>lamiids</taxon>
        <taxon>Solanales</taxon>
        <taxon>Solanaceae</taxon>
        <taxon>Nicotianoideae</taxon>
        <taxon>Nicotianeae</taxon>
        <taxon>Nicotiana</taxon>
    </lineage>
</organism>
<dbReference type="GO" id="GO:0003676">
    <property type="term" value="F:nucleic acid binding"/>
    <property type="evidence" value="ECO:0007669"/>
    <property type="project" value="InterPro"/>
</dbReference>
<gene>
    <name evidence="2" type="primary">LOC107786950</name>
</gene>
<dbReference type="InterPro" id="IPR036397">
    <property type="entry name" value="RNaseH_sf"/>
</dbReference>
<reference evidence="2" key="1">
    <citation type="submission" date="2025-08" db="UniProtKB">
        <authorList>
            <consortium name="RefSeq"/>
        </authorList>
    </citation>
    <scope>IDENTIFICATION</scope>
</reference>
<evidence type="ECO:0000259" key="1">
    <source>
        <dbReference type="Pfam" id="PF13456"/>
    </source>
</evidence>
<dbReference type="Gene3D" id="3.30.420.10">
    <property type="entry name" value="Ribonuclease H-like superfamily/Ribonuclease H"/>
    <property type="match status" value="1"/>
</dbReference>
<name>A0A1S3ZHP5_TOBAC</name>
<dbReference type="Pfam" id="PF13456">
    <property type="entry name" value="RVT_3"/>
    <property type="match status" value="1"/>
</dbReference>
<dbReference type="GO" id="GO:0004523">
    <property type="term" value="F:RNA-DNA hybrid ribonuclease activity"/>
    <property type="evidence" value="ECO:0007669"/>
    <property type="project" value="InterPro"/>
</dbReference>
<evidence type="ECO:0000313" key="2">
    <source>
        <dbReference type="RefSeq" id="XP_016463953.1"/>
    </source>
</evidence>